<dbReference type="InterPro" id="IPR019428">
    <property type="entry name" value="7TM_GPCR_serpentine_rcpt_Str"/>
</dbReference>
<dbReference type="InParanoid" id="A8XS03"/>
<feature type="transmembrane region" description="Helical" evidence="1">
    <location>
        <begin position="44"/>
        <end position="63"/>
    </location>
</feature>
<keyword evidence="1" id="KW-0472">Membrane</keyword>
<name>A8XS03_CAEBR</name>
<proteinExistence type="predicted"/>
<dbReference type="EMBL" id="HE601413">
    <property type="protein sequence ID" value="CAP35422.2"/>
    <property type="molecule type" value="Genomic_DNA"/>
</dbReference>
<dbReference type="CTD" id="8589689"/>
<keyword evidence="1" id="KW-0812">Transmembrane</keyword>
<dbReference type="HOGENOM" id="CLU_074192_0_0_1"/>
<reference evidence="2 3" key="2">
    <citation type="journal article" date="2011" name="PLoS Genet.">
        <title>Caenorhabditis briggsae recombinant inbred line genotypes reveal inter-strain incompatibility and the evolution of recombination.</title>
        <authorList>
            <person name="Ross J.A."/>
            <person name="Koboldt D.C."/>
            <person name="Staisch J.E."/>
            <person name="Chamberlin H.M."/>
            <person name="Gupta B.P."/>
            <person name="Miller R.D."/>
            <person name="Baird S.E."/>
            <person name="Haag E.S."/>
        </authorList>
    </citation>
    <scope>NUCLEOTIDE SEQUENCE [LARGE SCALE GENOMIC DNA]</scope>
    <source>
        <strain evidence="2 3">AF16</strain>
    </source>
</reference>
<dbReference type="FunCoup" id="A8XS03">
    <property type="interactions" value="811"/>
</dbReference>
<dbReference type="eggNOG" id="ENOG502THJG">
    <property type="taxonomic scope" value="Eukaryota"/>
</dbReference>
<dbReference type="AlphaFoldDB" id="A8XS03"/>
<reference evidence="2 3" key="1">
    <citation type="journal article" date="2003" name="PLoS Biol.">
        <title>The genome sequence of Caenorhabditis briggsae: a platform for comparative genomics.</title>
        <authorList>
            <person name="Stein L.D."/>
            <person name="Bao Z."/>
            <person name="Blasiar D."/>
            <person name="Blumenthal T."/>
            <person name="Brent M.R."/>
            <person name="Chen N."/>
            <person name="Chinwalla A."/>
            <person name="Clarke L."/>
            <person name="Clee C."/>
            <person name="Coghlan A."/>
            <person name="Coulson A."/>
            <person name="D'Eustachio P."/>
            <person name="Fitch D.H."/>
            <person name="Fulton L.A."/>
            <person name="Fulton R.E."/>
            <person name="Griffiths-Jones S."/>
            <person name="Harris T.W."/>
            <person name="Hillier L.W."/>
            <person name="Kamath R."/>
            <person name="Kuwabara P.E."/>
            <person name="Mardis E.R."/>
            <person name="Marra M.A."/>
            <person name="Miner T.L."/>
            <person name="Minx P."/>
            <person name="Mullikin J.C."/>
            <person name="Plumb R.W."/>
            <person name="Rogers J."/>
            <person name="Schein J.E."/>
            <person name="Sohrmann M."/>
            <person name="Spieth J."/>
            <person name="Stajich J.E."/>
            <person name="Wei C."/>
            <person name="Willey D."/>
            <person name="Wilson R.K."/>
            <person name="Durbin R."/>
            <person name="Waterston R.H."/>
        </authorList>
    </citation>
    <scope>NUCLEOTIDE SEQUENCE [LARGE SCALE GENOMIC DNA]</scope>
    <source>
        <strain evidence="2 3">AF16</strain>
    </source>
</reference>
<keyword evidence="3" id="KW-1185">Reference proteome</keyword>
<evidence type="ECO:0000313" key="2">
    <source>
        <dbReference type="EMBL" id="CAP35422.2"/>
    </source>
</evidence>
<evidence type="ECO:0000256" key="1">
    <source>
        <dbReference type="SAM" id="Phobius"/>
    </source>
</evidence>
<dbReference type="WormBase" id="CBG17879">
    <property type="protein sequence ID" value="CBP49592"/>
    <property type="gene ID" value="WBGene00037392"/>
</dbReference>
<sequence length="183" mass="21088">MSNLESDLSRVIITIGSISAIFSGILAFLALKSEWFRKFRYLKFLSPLINILIITNWLIAVIYCFTPTDEKMKKANEFVLKNMKIHLNERPFLGFSLEIQKSDFLFFAVIFNMIFLFFVLFSCILFSVNRIISKISSDLSNRNHFSSIYRLLCVQCISPTIFIIIPFTFNIITGVLGIDLGEV</sequence>
<feature type="transmembrane region" description="Helical" evidence="1">
    <location>
        <begin position="104"/>
        <end position="128"/>
    </location>
</feature>
<keyword evidence="1" id="KW-1133">Transmembrane helix</keyword>
<evidence type="ECO:0000313" key="4">
    <source>
        <dbReference type="WormBase" id="CBG17879"/>
    </source>
</evidence>
<protein>
    <submittedName>
        <fullName evidence="2">Protein CBG17879</fullName>
    </submittedName>
</protein>
<dbReference type="Proteomes" id="UP000008549">
    <property type="component" value="Unassembled WGS sequence"/>
</dbReference>
<feature type="transmembrane region" description="Helical" evidence="1">
    <location>
        <begin position="149"/>
        <end position="178"/>
    </location>
</feature>
<dbReference type="GeneID" id="8589689"/>
<evidence type="ECO:0000313" key="3">
    <source>
        <dbReference type="Proteomes" id="UP000008549"/>
    </source>
</evidence>
<feature type="transmembrane region" description="Helical" evidence="1">
    <location>
        <begin position="12"/>
        <end position="32"/>
    </location>
</feature>
<dbReference type="KEGG" id="cbr:CBG_17879"/>
<gene>
    <name evidence="2 4" type="ORF">CBG17879</name>
    <name evidence="2" type="ORF">CBG_17879</name>
</gene>
<dbReference type="RefSeq" id="XP_002647691.2">
    <property type="nucleotide sequence ID" value="XM_002647645.2"/>
</dbReference>
<organism evidence="2 3">
    <name type="scientific">Caenorhabditis briggsae</name>
    <dbReference type="NCBI Taxonomy" id="6238"/>
    <lineage>
        <taxon>Eukaryota</taxon>
        <taxon>Metazoa</taxon>
        <taxon>Ecdysozoa</taxon>
        <taxon>Nematoda</taxon>
        <taxon>Chromadorea</taxon>
        <taxon>Rhabditida</taxon>
        <taxon>Rhabditina</taxon>
        <taxon>Rhabditomorpha</taxon>
        <taxon>Rhabditoidea</taxon>
        <taxon>Rhabditidae</taxon>
        <taxon>Peloderinae</taxon>
        <taxon>Caenorhabditis</taxon>
    </lineage>
</organism>
<dbReference type="Pfam" id="PF10326">
    <property type="entry name" value="7TM_GPCR_Str"/>
    <property type="match status" value="1"/>
</dbReference>
<accession>A8XS03</accession>